<feature type="region of interest" description="Disordered" evidence="1">
    <location>
        <begin position="48"/>
        <end position="69"/>
    </location>
</feature>
<reference evidence="2 3" key="1">
    <citation type="journal article" date="2021" name="Elife">
        <title>Chloroplast acquisition without the gene transfer in kleptoplastic sea slugs, Plakobranchus ocellatus.</title>
        <authorList>
            <person name="Maeda T."/>
            <person name="Takahashi S."/>
            <person name="Yoshida T."/>
            <person name="Shimamura S."/>
            <person name="Takaki Y."/>
            <person name="Nagai Y."/>
            <person name="Toyoda A."/>
            <person name="Suzuki Y."/>
            <person name="Arimoto A."/>
            <person name="Ishii H."/>
            <person name="Satoh N."/>
            <person name="Nishiyama T."/>
            <person name="Hasebe M."/>
            <person name="Maruyama T."/>
            <person name="Minagawa J."/>
            <person name="Obokata J."/>
            <person name="Shigenobu S."/>
        </authorList>
    </citation>
    <scope>NUCLEOTIDE SEQUENCE [LARGE SCALE GENOMIC DNA]</scope>
</reference>
<evidence type="ECO:0000313" key="2">
    <source>
        <dbReference type="EMBL" id="GFR96292.1"/>
    </source>
</evidence>
<protein>
    <submittedName>
        <fullName evidence="2">Coiled-coil domain-containing protein 34-like</fullName>
    </submittedName>
</protein>
<evidence type="ECO:0000256" key="1">
    <source>
        <dbReference type="SAM" id="MobiDB-lite"/>
    </source>
</evidence>
<proteinExistence type="predicted"/>
<sequence>MAGTLKIRQNVLRPGRHIKRYHDRSAYPQPSFYNPIPWHAPAVPTTIDKADKTRRPKAKPYKWNPNKYF</sequence>
<dbReference type="Proteomes" id="UP000762676">
    <property type="component" value="Unassembled WGS sequence"/>
</dbReference>
<name>A0AAV4HDQ8_9GAST</name>
<organism evidence="2 3">
    <name type="scientific">Elysia marginata</name>
    <dbReference type="NCBI Taxonomy" id="1093978"/>
    <lineage>
        <taxon>Eukaryota</taxon>
        <taxon>Metazoa</taxon>
        <taxon>Spiralia</taxon>
        <taxon>Lophotrochozoa</taxon>
        <taxon>Mollusca</taxon>
        <taxon>Gastropoda</taxon>
        <taxon>Heterobranchia</taxon>
        <taxon>Euthyneura</taxon>
        <taxon>Panpulmonata</taxon>
        <taxon>Sacoglossa</taxon>
        <taxon>Placobranchoidea</taxon>
        <taxon>Plakobranchidae</taxon>
        <taxon>Elysia</taxon>
    </lineage>
</organism>
<dbReference type="AlphaFoldDB" id="A0AAV4HDQ8"/>
<keyword evidence="3" id="KW-1185">Reference proteome</keyword>
<comment type="caution">
    <text evidence="2">The sequence shown here is derived from an EMBL/GenBank/DDBJ whole genome shotgun (WGS) entry which is preliminary data.</text>
</comment>
<dbReference type="EMBL" id="BMAT01001966">
    <property type="protein sequence ID" value="GFR96292.1"/>
    <property type="molecule type" value="Genomic_DNA"/>
</dbReference>
<evidence type="ECO:0000313" key="3">
    <source>
        <dbReference type="Proteomes" id="UP000762676"/>
    </source>
</evidence>
<accession>A0AAV4HDQ8</accession>
<gene>
    <name evidence="2" type="ORF">ElyMa_000964800</name>
</gene>